<dbReference type="EMBL" id="DPIY01000010">
    <property type="protein sequence ID" value="HCT57709.1"/>
    <property type="molecule type" value="Genomic_DNA"/>
</dbReference>
<dbReference type="Pfam" id="PF13372">
    <property type="entry name" value="Alginate_exp"/>
    <property type="match status" value="1"/>
</dbReference>
<gene>
    <name evidence="2" type="ORF">DGD08_10965</name>
</gene>
<feature type="domain" description="Alginate export" evidence="1">
    <location>
        <begin position="116"/>
        <end position="514"/>
    </location>
</feature>
<organism evidence="2 3">
    <name type="scientific">Gemmatimonas aurantiaca</name>
    <dbReference type="NCBI Taxonomy" id="173480"/>
    <lineage>
        <taxon>Bacteria</taxon>
        <taxon>Pseudomonadati</taxon>
        <taxon>Gemmatimonadota</taxon>
        <taxon>Gemmatimonadia</taxon>
        <taxon>Gemmatimonadales</taxon>
        <taxon>Gemmatimonadaceae</taxon>
        <taxon>Gemmatimonas</taxon>
    </lineage>
</organism>
<evidence type="ECO:0000313" key="3">
    <source>
        <dbReference type="Proteomes" id="UP000264071"/>
    </source>
</evidence>
<sequence>MTTPFPVSRFCFLPRSMPTRRVLVRWPWVLLLVVAVPALAQSSQAPATVPSRSTESASHIPVSAVGIALATAADTVTAPDSLLKAVTARPAEAEARRKRWDQSFKNMPVAGHYPVRLTMAGQARWREEFFRAFNVGPVDDDHGQSRLLLSADLIAGNPKGWFGRVFAEGRDAQSYGRTLPGGARPSDADRHDIQNLYVDAGFGKSFLRIGRQEIALNRERLIGVPDWSNTRRGSQGARLQLVHGAFAFEAIEARPMIVRQSATNRPDSTARLHTLSLGSAPGARALAPGLPATWQGYWYEQRIRSTPTAPLTRRITSGGRVQWQWGSKADAPHGRTLEFEGAHQSGRAGTKVIDGWFWIGEGQWQWKRLPGKPALAVGVEEASGERPGTSGRIEAFAVLYPAAHAHGGYADVIGRPNVRELHAIGTWDPFASLNLRGAAYRFDRRRLDDGIYTKQNSVFRAAGNSRQRHAADEFDLTGTWKATTHWRLIFGGALVVPGAFLRETPGSARTERWGFVGTTFSF</sequence>
<reference evidence="2 3" key="1">
    <citation type="journal article" date="2018" name="Nat. Biotechnol.">
        <title>A standardized bacterial taxonomy based on genome phylogeny substantially revises the tree of life.</title>
        <authorList>
            <person name="Parks D.H."/>
            <person name="Chuvochina M."/>
            <person name="Waite D.W."/>
            <person name="Rinke C."/>
            <person name="Skarshewski A."/>
            <person name="Chaumeil P.A."/>
            <person name="Hugenholtz P."/>
        </authorList>
    </citation>
    <scope>NUCLEOTIDE SEQUENCE [LARGE SCALE GENOMIC DNA]</scope>
    <source>
        <strain evidence="2">UBA8844</strain>
    </source>
</reference>
<evidence type="ECO:0000259" key="1">
    <source>
        <dbReference type="Pfam" id="PF13372"/>
    </source>
</evidence>
<proteinExistence type="predicted"/>
<dbReference type="AlphaFoldDB" id="A0A3D4V9A4"/>
<name>A0A3D4V9A4_9BACT</name>
<dbReference type="Proteomes" id="UP000264071">
    <property type="component" value="Unassembled WGS sequence"/>
</dbReference>
<protein>
    <submittedName>
        <fullName evidence="2">Alginate export family protein</fullName>
    </submittedName>
</protein>
<dbReference type="InterPro" id="IPR025388">
    <property type="entry name" value="Alginate_export_dom"/>
</dbReference>
<accession>A0A3D4V9A4</accession>
<evidence type="ECO:0000313" key="2">
    <source>
        <dbReference type="EMBL" id="HCT57709.1"/>
    </source>
</evidence>
<comment type="caution">
    <text evidence="2">The sequence shown here is derived from an EMBL/GenBank/DDBJ whole genome shotgun (WGS) entry which is preliminary data.</text>
</comment>